<evidence type="ECO:0000256" key="11">
    <source>
        <dbReference type="ARBA" id="ARBA00037847"/>
    </source>
</evidence>
<sequence length="167" mass="18621">MLNLGMNSLEIGDPLLLLATLIVMIFLIGKYAYGPVNKMLEDRRNKINDDLDSAQSEREKATKLAAQRQKEVSASHAEANLIIEKAEKDGQNQRSVIIEQAHDDAQAITERAKDDIASQKEEMLGEVKNNLVEVSAKMAASILKDQIDEDKQKQSVNDFLQKLEASK</sequence>
<dbReference type="GO" id="GO:0012505">
    <property type="term" value="C:endomembrane system"/>
    <property type="evidence" value="ECO:0007669"/>
    <property type="project" value="UniProtKB-SubCell"/>
</dbReference>
<dbReference type="Proteomes" id="UP001321804">
    <property type="component" value="Chromosome"/>
</dbReference>
<comment type="function">
    <text evidence="10 12">F(1)F(0) ATP synthase produces ATP from ADP in the presence of a proton or sodium gradient. F-type ATPases consist of two structural domains, F(1) containing the extramembraneous catalytic core and F(0) containing the membrane proton channel, linked together by a central stalk and a peripheral stalk. During catalysis, ATP synthesis in the catalytic domain of F(1) is coupled via a rotary mechanism of the central stalk subunits to proton translocation.</text>
</comment>
<keyword evidence="5 12" id="KW-0375">Hydrogen ion transport</keyword>
<dbReference type="InterPro" id="IPR002146">
    <property type="entry name" value="ATP_synth_b/b'su_bac/chlpt"/>
</dbReference>
<evidence type="ECO:0000256" key="9">
    <source>
        <dbReference type="ARBA" id="ARBA00023310"/>
    </source>
</evidence>
<dbReference type="PANTHER" id="PTHR33445">
    <property type="entry name" value="ATP SYNTHASE SUBUNIT B', CHLOROPLASTIC"/>
    <property type="match status" value="1"/>
</dbReference>
<dbReference type="InterPro" id="IPR050059">
    <property type="entry name" value="ATP_synthase_B_chain"/>
</dbReference>
<keyword evidence="14" id="KW-0175">Coiled coil</keyword>
<evidence type="ECO:0000256" key="3">
    <source>
        <dbReference type="ARBA" id="ARBA00022547"/>
    </source>
</evidence>
<dbReference type="GO" id="GO:0005886">
    <property type="term" value="C:plasma membrane"/>
    <property type="evidence" value="ECO:0007669"/>
    <property type="project" value="UniProtKB-SubCell"/>
</dbReference>
<keyword evidence="4 12" id="KW-0812">Transmembrane</keyword>
<accession>A0AAU9CQH1</accession>
<protein>
    <recommendedName>
        <fullName evidence="12">ATP synthase subunit b</fullName>
    </recommendedName>
    <alternativeName>
        <fullName evidence="12">ATP synthase F(0) sector subunit b</fullName>
    </alternativeName>
    <alternativeName>
        <fullName evidence="12">ATPase subunit I</fullName>
    </alternativeName>
    <alternativeName>
        <fullName evidence="12">F-type ATPase subunit b</fullName>
        <shortName evidence="12">F-ATPase subunit b</shortName>
    </alternativeName>
</protein>
<dbReference type="PANTHER" id="PTHR33445:SF2">
    <property type="entry name" value="ATP SYNTHASE SUBUNIT B', CHLOROPLASTIC"/>
    <property type="match status" value="1"/>
</dbReference>
<gene>
    <name evidence="12 15" type="primary">atpF</name>
    <name evidence="15" type="ORF">KIMC2_07440</name>
</gene>
<keyword evidence="16" id="KW-1185">Reference proteome</keyword>
<feature type="coiled-coil region" evidence="14">
    <location>
        <begin position="37"/>
        <end position="71"/>
    </location>
</feature>
<evidence type="ECO:0000256" key="6">
    <source>
        <dbReference type="ARBA" id="ARBA00022989"/>
    </source>
</evidence>
<dbReference type="KEGG" id="xak:KIMC2_07440"/>
<evidence type="ECO:0000256" key="14">
    <source>
        <dbReference type="SAM" id="Coils"/>
    </source>
</evidence>
<dbReference type="CDD" id="cd06503">
    <property type="entry name" value="ATP-synt_Fo_b"/>
    <property type="match status" value="1"/>
</dbReference>
<evidence type="ECO:0000313" key="16">
    <source>
        <dbReference type="Proteomes" id="UP001321804"/>
    </source>
</evidence>
<evidence type="ECO:0000313" key="15">
    <source>
        <dbReference type="EMBL" id="BDR56182.1"/>
    </source>
</evidence>
<dbReference type="AlphaFoldDB" id="A0AAU9CQH1"/>
<dbReference type="Pfam" id="PF00430">
    <property type="entry name" value="ATP-synt_B"/>
    <property type="match status" value="1"/>
</dbReference>
<keyword evidence="6 12" id="KW-1133">Transmembrane helix</keyword>
<evidence type="ECO:0000256" key="1">
    <source>
        <dbReference type="ARBA" id="ARBA00005513"/>
    </source>
</evidence>
<evidence type="ECO:0000256" key="8">
    <source>
        <dbReference type="ARBA" id="ARBA00023136"/>
    </source>
</evidence>
<evidence type="ECO:0000256" key="12">
    <source>
        <dbReference type="HAMAP-Rule" id="MF_01398"/>
    </source>
</evidence>
<proteinExistence type="inferred from homology"/>
<organism evidence="15 16">
    <name type="scientific">Xylocopilactobacillus apis</name>
    <dbReference type="NCBI Taxonomy" id="2932183"/>
    <lineage>
        <taxon>Bacteria</taxon>
        <taxon>Bacillati</taxon>
        <taxon>Bacillota</taxon>
        <taxon>Bacilli</taxon>
        <taxon>Lactobacillales</taxon>
        <taxon>Lactobacillaceae</taxon>
        <taxon>Xylocopilactobacillus</taxon>
    </lineage>
</organism>
<dbReference type="EMBL" id="AP026801">
    <property type="protein sequence ID" value="BDR56182.1"/>
    <property type="molecule type" value="Genomic_DNA"/>
</dbReference>
<keyword evidence="3 12" id="KW-0138">CF(0)</keyword>
<name>A0AAU9CQH1_9LACO</name>
<dbReference type="NCBIfam" id="TIGR01144">
    <property type="entry name" value="ATP_synt_b"/>
    <property type="match status" value="1"/>
</dbReference>
<reference evidence="15 16" key="1">
    <citation type="journal article" date="2023" name="Microbiol. Spectr.">
        <title>Symbiosis of Carpenter Bees with Uncharacterized Lactic Acid Bacteria Showing NAD Auxotrophy.</title>
        <authorList>
            <person name="Kawasaki S."/>
            <person name="Ozawa K."/>
            <person name="Mori T."/>
            <person name="Yamamoto A."/>
            <person name="Ito M."/>
            <person name="Ohkuma M."/>
            <person name="Sakamoto M."/>
            <person name="Matsutani M."/>
        </authorList>
    </citation>
    <scope>NUCLEOTIDE SEQUENCE [LARGE SCALE GENOMIC DNA]</scope>
    <source>
        <strain evidence="15 16">KimC2</strain>
    </source>
</reference>
<dbReference type="InterPro" id="IPR005864">
    <property type="entry name" value="ATP_synth_F0_bsu_bac"/>
</dbReference>
<evidence type="ECO:0000256" key="4">
    <source>
        <dbReference type="ARBA" id="ARBA00022692"/>
    </source>
</evidence>
<dbReference type="RefSeq" id="WP_317698053.1">
    <property type="nucleotide sequence ID" value="NZ_AP026801.1"/>
</dbReference>
<comment type="similarity">
    <text evidence="1 12 13">Belongs to the ATPase B chain family.</text>
</comment>
<evidence type="ECO:0000256" key="13">
    <source>
        <dbReference type="RuleBase" id="RU003848"/>
    </source>
</evidence>
<feature type="transmembrane region" description="Helical" evidence="12">
    <location>
        <begin position="15"/>
        <end position="33"/>
    </location>
</feature>
<dbReference type="GO" id="GO:0046961">
    <property type="term" value="F:proton-transporting ATPase activity, rotational mechanism"/>
    <property type="evidence" value="ECO:0007669"/>
    <property type="project" value="TreeGrafter"/>
</dbReference>
<keyword evidence="12" id="KW-1003">Cell membrane</keyword>
<keyword evidence="8 12" id="KW-0472">Membrane</keyword>
<comment type="subcellular location">
    <subcellularLocation>
        <location evidence="12">Cell membrane</location>
        <topology evidence="12">Single-pass membrane protein</topology>
    </subcellularLocation>
    <subcellularLocation>
        <location evidence="11">Endomembrane system</location>
        <topology evidence="11">Single-pass membrane protein</topology>
    </subcellularLocation>
</comment>
<evidence type="ECO:0000256" key="10">
    <source>
        <dbReference type="ARBA" id="ARBA00025198"/>
    </source>
</evidence>
<evidence type="ECO:0000256" key="5">
    <source>
        <dbReference type="ARBA" id="ARBA00022781"/>
    </source>
</evidence>
<keyword evidence="2 12" id="KW-0813">Transport</keyword>
<dbReference type="HAMAP" id="MF_01398">
    <property type="entry name" value="ATP_synth_b_bprime"/>
    <property type="match status" value="1"/>
</dbReference>
<comment type="function">
    <text evidence="12">Component of the F(0) channel, it forms part of the peripheral stalk, linking F(1) to F(0).</text>
</comment>
<evidence type="ECO:0000256" key="7">
    <source>
        <dbReference type="ARBA" id="ARBA00023065"/>
    </source>
</evidence>
<evidence type="ECO:0000256" key="2">
    <source>
        <dbReference type="ARBA" id="ARBA00022448"/>
    </source>
</evidence>
<comment type="subunit">
    <text evidence="12">F-type ATPases have 2 components, F(1) - the catalytic core - and F(0) - the membrane proton channel. F(1) has five subunits: alpha(3), beta(3), gamma(1), delta(1), epsilon(1). F(0) has three main subunits: a(1), b(2) and c(10-14). The alpha and beta chains form an alternating ring which encloses part of the gamma chain. F(1) is attached to F(0) by a central stalk formed by the gamma and epsilon chains, while a peripheral stalk is formed by the delta and b chains.</text>
</comment>
<dbReference type="GO" id="GO:0045259">
    <property type="term" value="C:proton-transporting ATP synthase complex"/>
    <property type="evidence" value="ECO:0007669"/>
    <property type="project" value="UniProtKB-KW"/>
</dbReference>
<dbReference type="GO" id="GO:0046933">
    <property type="term" value="F:proton-transporting ATP synthase activity, rotational mechanism"/>
    <property type="evidence" value="ECO:0007669"/>
    <property type="project" value="UniProtKB-UniRule"/>
</dbReference>
<keyword evidence="9 12" id="KW-0066">ATP synthesis</keyword>
<keyword evidence="7 12" id="KW-0406">Ion transport</keyword>